<accession>A0A6C0KE30</accession>
<dbReference type="AlphaFoldDB" id="A0A6C0KE30"/>
<proteinExistence type="predicted"/>
<protein>
    <submittedName>
        <fullName evidence="1">Uncharacterized protein</fullName>
    </submittedName>
</protein>
<reference evidence="1" key="1">
    <citation type="journal article" date="2020" name="Nature">
        <title>Giant virus diversity and host interactions through global metagenomics.</title>
        <authorList>
            <person name="Schulz F."/>
            <person name="Roux S."/>
            <person name="Paez-Espino D."/>
            <person name="Jungbluth S."/>
            <person name="Walsh D.A."/>
            <person name="Denef V.J."/>
            <person name="McMahon K.D."/>
            <person name="Konstantinidis K.T."/>
            <person name="Eloe-Fadrosh E.A."/>
            <person name="Kyrpides N.C."/>
            <person name="Woyke T."/>
        </authorList>
    </citation>
    <scope>NUCLEOTIDE SEQUENCE</scope>
    <source>
        <strain evidence="1">GVMAG-S-1103017-68</strain>
    </source>
</reference>
<sequence>MCEYVTIYKARIFACGHQQDFYDDPLAARPRVKCFIDFERTTTHENKVWATVTTTDTPAITGWAIIHTQPVERTAASGTLDKNIGD</sequence>
<name>A0A6C0KE30_9ZZZZ</name>
<evidence type="ECO:0000313" key="1">
    <source>
        <dbReference type="EMBL" id="QHU15431.1"/>
    </source>
</evidence>
<organism evidence="1">
    <name type="scientific">viral metagenome</name>
    <dbReference type="NCBI Taxonomy" id="1070528"/>
    <lineage>
        <taxon>unclassified sequences</taxon>
        <taxon>metagenomes</taxon>
        <taxon>organismal metagenomes</taxon>
    </lineage>
</organism>
<dbReference type="EMBL" id="MN740857">
    <property type="protein sequence ID" value="QHU15431.1"/>
    <property type="molecule type" value="Genomic_DNA"/>
</dbReference>